<protein>
    <submittedName>
        <fullName evidence="7">Transcript variant X1</fullName>
    </submittedName>
</protein>
<evidence type="ECO:0000256" key="1">
    <source>
        <dbReference type="ARBA" id="ARBA00022722"/>
    </source>
</evidence>
<feature type="domain" description="SWIM-type" evidence="6">
    <location>
        <begin position="32"/>
        <end position="69"/>
    </location>
</feature>
<evidence type="ECO:0000259" key="6">
    <source>
        <dbReference type="PROSITE" id="PS50966"/>
    </source>
</evidence>
<keyword evidence="1" id="KW-0540">Nuclease</keyword>
<accession>A0A9D3C2W6</accession>
<evidence type="ECO:0000256" key="4">
    <source>
        <dbReference type="ARBA" id="ARBA00022839"/>
    </source>
</evidence>
<evidence type="ECO:0000256" key="3">
    <source>
        <dbReference type="ARBA" id="ARBA00022801"/>
    </source>
</evidence>
<dbReference type="InterPro" id="IPR011604">
    <property type="entry name" value="PDDEXK-like_dom_sf"/>
</dbReference>
<name>A0A9D3C2W6_NOTFU</name>
<sequence length="312" mass="34426">MCGELYEDAVQHRKVNWRKVLGFMCPRISAFMKITLCDSDPVVLVTSSCSCVAGIGLCDHLVALLYQTAHYSECGMSAVPPVLSCTETEQKWHKPRTMGVKPGPVDPMVVVKPKPGATSSSGVRSALYKGYRGELDVTATLNPTAVYTDFDPDSLPLICSVNISPDKPLVDSIFGKVQAGSILSYQHPPPTSDCVITHMDAPLFPKVPLEDYHLKPTDCKYVPTEQEQLHLQSLSVTKSQSHNIEEFTRNQSAAPEWHSLRKERVTASTFREVSHVRGASTAENLAERIIRGTRQTALMKRGLDLEMDALKD</sequence>
<keyword evidence="4" id="KW-0269">Exonuclease</keyword>
<dbReference type="PANTHER" id="PTHR47526">
    <property type="entry name" value="ATP-DEPENDENT DNA HELICASE"/>
    <property type="match status" value="1"/>
</dbReference>
<dbReference type="PROSITE" id="PS50966">
    <property type="entry name" value="ZF_SWIM"/>
    <property type="match status" value="1"/>
</dbReference>
<evidence type="ECO:0000256" key="2">
    <source>
        <dbReference type="ARBA" id="ARBA00022759"/>
    </source>
</evidence>
<proteinExistence type="predicted"/>
<evidence type="ECO:0000256" key="5">
    <source>
        <dbReference type="PROSITE-ProRule" id="PRU00325"/>
    </source>
</evidence>
<dbReference type="InterPro" id="IPR007527">
    <property type="entry name" value="Znf_SWIM"/>
</dbReference>
<dbReference type="EMBL" id="JAAVVJ010000002">
    <property type="protein sequence ID" value="KAF7228129.1"/>
    <property type="molecule type" value="Genomic_DNA"/>
</dbReference>
<dbReference type="Pfam" id="PF01771">
    <property type="entry name" value="Viral_alk_exo"/>
    <property type="match status" value="1"/>
</dbReference>
<keyword evidence="2" id="KW-0255">Endonuclease</keyword>
<dbReference type="AlphaFoldDB" id="A0A9D3C2W6"/>
<comment type="caution">
    <text evidence="7">The sequence shown here is derived from an EMBL/GenBank/DDBJ whole genome shotgun (WGS) entry which is preliminary data.</text>
</comment>
<reference evidence="7" key="1">
    <citation type="submission" date="2020-03" db="EMBL/GenBank/DDBJ databases">
        <title>Intra-Species Differences in Population Size shape Life History and Genome Evolution.</title>
        <authorList>
            <person name="Willemsen D."/>
            <person name="Cui R."/>
            <person name="Valenzano D.R."/>
        </authorList>
    </citation>
    <scope>NUCLEOTIDE SEQUENCE</scope>
    <source>
        <strain evidence="7">GRZ</strain>
        <tissue evidence="7">Whole</tissue>
    </source>
</reference>
<keyword evidence="5" id="KW-0863">Zinc-finger</keyword>
<dbReference type="GO" id="GO:0004519">
    <property type="term" value="F:endonuclease activity"/>
    <property type="evidence" value="ECO:0007669"/>
    <property type="project" value="UniProtKB-KW"/>
</dbReference>
<evidence type="ECO:0000313" key="7">
    <source>
        <dbReference type="EMBL" id="KAF7228129.1"/>
    </source>
</evidence>
<dbReference type="Gene3D" id="3.90.320.10">
    <property type="match status" value="1"/>
</dbReference>
<dbReference type="PANTHER" id="PTHR47526:SF3">
    <property type="entry name" value="PHD-TYPE DOMAIN-CONTAINING PROTEIN"/>
    <property type="match status" value="1"/>
</dbReference>
<keyword evidence="3" id="KW-0378">Hydrolase</keyword>
<dbReference type="InterPro" id="IPR034720">
    <property type="entry name" value="Viral_alk_exo"/>
</dbReference>
<dbReference type="Proteomes" id="UP000822369">
    <property type="component" value="Chromosome 2"/>
</dbReference>
<dbReference type="SUPFAM" id="SSF52980">
    <property type="entry name" value="Restriction endonuclease-like"/>
    <property type="match status" value="1"/>
</dbReference>
<gene>
    <name evidence="7" type="ORF">G4P62_000270</name>
</gene>
<dbReference type="GO" id="GO:0008270">
    <property type="term" value="F:zinc ion binding"/>
    <property type="evidence" value="ECO:0007669"/>
    <property type="project" value="UniProtKB-KW"/>
</dbReference>
<keyword evidence="5" id="KW-0862">Zinc</keyword>
<organism evidence="7 8">
    <name type="scientific">Nothobranchius furzeri</name>
    <name type="common">Turquoise killifish</name>
    <dbReference type="NCBI Taxonomy" id="105023"/>
    <lineage>
        <taxon>Eukaryota</taxon>
        <taxon>Metazoa</taxon>
        <taxon>Chordata</taxon>
        <taxon>Craniata</taxon>
        <taxon>Vertebrata</taxon>
        <taxon>Euteleostomi</taxon>
        <taxon>Actinopterygii</taxon>
        <taxon>Neopterygii</taxon>
        <taxon>Teleostei</taxon>
        <taxon>Neoteleostei</taxon>
        <taxon>Acanthomorphata</taxon>
        <taxon>Ovalentaria</taxon>
        <taxon>Atherinomorphae</taxon>
        <taxon>Cyprinodontiformes</taxon>
        <taxon>Nothobranchiidae</taxon>
        <taxon>Nothobranchius</taxon>
    </lineage>
</organism>
<evidence type="ECO:0000313" key="8">
    <source>
        <dbReference type="Proteomes" id="UP000822369"/>
    </source>
</evidence>
<keyword evidence="5" id="KW-0479">Metal-binding</keyword>
<dbReference type="GO" id="GO:0004527">
    <property type="term" value="F:exonuclease activity"/>
    <property type="evidence" value="ECO:0007669"/>
    <property type="project" value="UniProtKB-KW"/>
</dbReference>
<dbReference type="GO" id="GO:0006281">
    <property type="term" value="P:DNA repair"/>
    <property type="evidence" value="ECO:0007669"/>
    <property type="project" value="UniProtKB-ARBA"/>
</dbReference>
<dbReference type="InterPro" id="IPR011335">
    <property type="entry name" value="Restrct_endonuc-II-like"/>
</dbReference>